<feature type="compositionally biased region" description="Low complexity" evidence="1">
    <location>
        <begin position="28"/>
        <end position="45"/>
    </location>
</feature>
<sequence>MAAAVIAVAALVLAANVGPARAAEPTPAQGQHAAGTTDGAAAASGMRGPVGLRT</sequence>
<dbReference type="Proteomes" id="UP001612415">
    <property type="component" value="Unassembled WGS sequence"/>
</dbReference>
<feature type="region of interest" description="Disordered" evidence="1">
    <location>
        <begin position="20"/>
        <end position="54"/>
    </location>
</feature>
<comment type="caution">
    <text evidence="3">The sequence shown here is derived from an EMBL/GenBank/DDBJ whole genome shotgun (WGS) entry which is preliminary data.</text>
</comment>
<organism evidence="3 4">
    <name type="scientific">Streptomyces cellulosae</name>
    <dbReference type="NCBI Taxonomy" id="1968"/>
    <lineage>
        <taxon>Bacteria</taxon>
        <taxon>Bacillati</taxon>
        <taxon>Actinomycetota</taxon>
        <taxon>Actinomycetes</taxon>
        <taxon>Kitasatosporales</taxon>
        <taxon>Streptomycetaceae</taxon>
        <taxon>Streptomyces</taxon>
    </lineage>
</organism>
<name>A0ABW7Y4E8_STRCE</name>
<feature type="chain" id="PRO_5046677445" evidence="2">
    <location>
        <begin position="23"/>
        <end position="54"/>
    </location>
</feature>
<gene>
    <name evidence="3" type="ORF">ACIA8P_21635</name>
</gene>
<proteinExistence type="predicted"/>
<accession>A0ABW7Y4E8</accession>
<keyword evidence="4" id="KW-1185">Reference proteome</keyword>
<dbReference type="RefSeq" id="WP_398657894.1">
    <property type="nucleotide sequence ID" value="NZ_JBITDC010000007.1"/>
</dbReference>
<evidence type="ECO:0000313" key="3">
    <source>
        <dbReference type="EMBL" id="MFI5677240.1"/>
    </source>
</evidence>
<dbReference type="EMBL" id="JBITDC010000007">
    <property type="protein sequence ID" value="MFI5677240.1"/>
    <property type="molecule type" value="Genomic_DNA"/>
</dbReference>
<feature type="signal peptide" evidence="2">
    <location>
        <begin position="1"/>
        <end position="22"/>
    </location>
</feature>
<protein>
    <submittedName>
        <fullName evidence="3">Uncharacterized protein</fullName>
    </submittedName>
</protein>
<evidence type="ECO:0000256" key="2">
    <source>
        <dbReference type="SAM" id="SignalP"/>
    </source>
</evidence>
<evidence type="ECO:0000313" key="4">
    <source>
        <dbReference type="Proteomes" id="UP001612415"/>
    </source>
</evidence>
<evidence type="ECO:0000256" key="1">
    <source>
        <dbReference type="SAM" id="MobiDB-lite"/>
    </source>
</evidence>
<keyword evidence="2" id="KW-0732">Signal</keyword>
<reference evidence="3 4" key="1">
    <citation type="submission" date="2024-10" db="EMBL/GenBank/DDBJ databases">
        <title>The Natural Products Discovery Center: Release of the First 8490 Sequenced Strains for Exploring Actinobacteria Biosynthetic Diversity.</title>
        <authorList>
            <person name="Kalkreuter E."/>
            <person name="Kautsar S.A."/>
            <person name="Yang D."/>
            <person name="Bader C.D."/>
            <person name="Teijaro C.N."/>
            <person name="Fluegel L."/>
            <person name="Davis C.M."/>
            <person name="Simpson J.R."/>
            <person name="Lauterbach L."/>
            <person name="Steele A.D."/>
            <person name="Gui C."/>
            <person name="Meng S."/>
            <person name="Li G."/>
            <person name="Viehrig K."/>
            <person name="Ye F."/>
            <person name="Su P."/>
            <person name="Kiefer A.F."/>
            <person name="Nichols A."/>
            <person name="Cepeda A.J."/>
            <person name="Yan W."/>
            <person name="Fan B."/>
            <person name="Jiang Y."/>
            <person name="Adhikari A."/>
            <person name="Zheng C.-J."/>
            <person name="Schuster L."/>
            <person name="Cowan T.M."/>
            <person name="Smanski M.J."/>
            <person name="Chevrette M.G."/>
            <person name="De Carvalho L.P.S."/>
            <person name="Shen B."/>
        </authorList>
    </citation>
    <scope>NUCLEOTIDE SEQUENCE [LARGE SCALE GENOMIC DNA]</scope>
    <source>
        <strain evidence="3 4">NPDC051599</strain>
    </source>
</reference>